<feature type="chain" id="PRO_5035983063" evidence="1">
    <location>
        <begin position="21"/>
        <end position="123"/>
    </location>
</feature>
<proteinExistence type="predicted"/>
<sequence length="123" mass="14454">MVKLIQIALVVAIMLACIFAKPIELYSDKYDYIDIWTVLKNNRLRQQYYQCFTGDGPCTTAPARHFKDYLPHAFATQCKRCTEKQKEMFAAIVAWYVTHSPKEWQHLVKKLEERGKNLQNNPK</sequence>
<reference evidence="3" key="3">
    <citation type="submission" date="2018-07" db="EMBL/GenBank/DDBJ databases">
        <authorList>
            <person name="Mckenzie S.K."/>
            <person name="Kronauer D.J.C."/>
        </authorList>
    </citation>
    <scope>NUCLEOTIDE SEQUENCE</scope>
    <source>
        <strain evidence="3">Clonal line C1</strain>
    </source>
</reference>
<dbReference type="Proteomes" id="UP000279307">
    <property type="component" value="Chromosome 10"/>
</dbReference>
<reference evidence="2 4" key="1">
    <citation type="journal article" date="2014" name="Curr. Biol.">
        <title>The genome of the clonal raider ant Cerapachys biroi.</title>
        <authorList>
            <person name="Oxley P.R."/>
            <person name="Ji L."/>
            <person name="Fetter-Pruneda I."/>
            <person name="McKenzie S.K."/>
            <person name="Li C."/>
            <person name="Hu H."/>
            <person name="Zhang G."/>
            <person name="Kronauer D.J."/>
        </authorList>
    </citation>
    <scope>NUCLEOTIDE SEQUENCE [LARGE SCALE GENOMIC DNA]</scope>
</reference>
<keyword evidence="4" id="KW-1185">Reference proteome</keyword>
<dbReference type="EMBL" id="QOIP01000010">
    <property type="protein sequence ID" value="RLU17776.1"/>
    <property type="molecule type" value="Genomic_DNA"/>
</dbReference>
<gene>
    <name evidence="3" type="ORF">DMN91_010013</name>
    <name evidence="2" type="ORF">X777_10634</name>
</gene>
<reference evidence="3 5" key="2">
    <citation type="journal article" date="2018" name="Genome Res.">
        <title>The genomic architecture and molecular evolution of ant odorant receptors.</title>
        <authorList>
            <person name="McKenzie S.K."/>
            <person name="Kronauer D.J.C."/>
        </authorList>
    </citation>
    <scope>NUCLEOTIDE SEQUENCE [LARGE SCALE GENOMIC DNA]</scope>
    <source>
        <strain evidence="3">Clonal line C1</strain>
    </source>
</reference>
<dbReference type="SUPFAM" id="SSF100910">
    <property type="entry name" value="Chemosensory protein Csp2"/>
    <property type="match status" value="1"/>
</dbReference>
<evidence type="ECO:0000256" key="1">
    <source>
        <dbReference type="SAM" id="SignalP"/>
    </source>
</evidence>
<evidence type="ECO:0000313" key="3">
    <source>
        <dbReference type="EMBL" id="RLU17776.1"/>
    </source>
</evidence>
<feature type="signal peptide" evidence="1">
    <location>
        <begin position="1"/>
        <end position="20"/>
    </location>
</feature>
<evidence type="ECO:0000313" key="4">
    <source>
        <dbReference type="Proteomes" id="UP000053097"/>
    </source>
</evidence>
<dbReference type="PANTHER" id="PTHR11257:SF13">
    <property type="entry name" value="GEO07322P1"/>
    <property type="match status" value="1"/>
</dbReference>
<evidence type="ECO:0000313" key="2">
    <source>
        <dbReference type="EMBL" id="EZA50441.1"/>
    </source>
</evidence>
<evidence type="ECO:0000313" key="5">
    <source>
        <dbReference type="Proteomes" id="UP000279307"/>
    </source>
</evidence>
<organism evidence="2 4">
    <name type="scientific">Ooceraea biroi</name>
    <name type="common">Clonal raider ant</name>
    <name type="synonym">Cerapachys biroi</name>
    <dbReference type="NCBI Taxonomy" id="2015173"/>
    <lineage>
        <taxon>Eukaryota</taxon>
        <taxon>Metazoa</taxon>
        <taxon>Ecdysozoa</taxon>
        <taxon>Arthropoda</taxon>
        <taxon>Hexapoda</taxon>
        <taxon>Insecta</taxon>
        <taxon>Pterygota</taxon>
        <taxon>Neoptera</taxon>
        <taxon>Endopterygota</taxon>
        <taxon>Hymenoptera</taxon>
        <taxon>Apocrita</taxon>
        <taxon>Aculeata</taxon>
        <taxon>Formicoidea</taxon>
        <taxon>Formicidae</taxon>
        <taxon>Dorylinae</taxon>
        <taxon>Ooceraea</taxon>
    </lineage>
</organism>
<dbReference type="Proteomes" id="UP000053097">
    <property type="component" value="Unassembled WGS sequence"/>
</dbReference>
<name>A0A026W4B3_OOCBI</name>
<dbReference type="InterPro" id="IPR036682">
    <property type="entry name" value="OS_D_A10/PebIII_sf"/>
</dbReference>
<dbReference type="EMBL" id="KK107455">
    <property type="protein sequence ID" value="EZA50441.1"/>
    <property type="molecule type" value="Genomic_DNA"/>
</dbReference>
<dbReference type="Gene3D" id="1.10.2080.10">
    <property type="entry name" value="Insect odorant-binding protein A10/Ejaculatory bulb-specific protein 3"/>
    <property type="match status" value="1"/>
</dbReference>
<dbReference type="PROSITE" id="PS51257">
    <property type="entry name" value="PROKAR_LIPOPROTEIN"/>
    <property type="match status" value="1"/>
</dbReference>
<accession>A0A026W4B3</accession>
<dbReference type="Pfam" id="PF03392">
    <property type="entry name" value="OS-D"/>
    <property type="match status" value="1"/>
</dbReference>
<dbReference type="OMA" id="METAPCK"/>
<dbReference type="AlphaFoldDB" id="A0A026W4B3"/>
<protein>
    <submittedName>
        <fullName evidence="3">ObirCsp11</fullName>
    </submittedName>
</protein>
<dbReference type="InterPro" id="IPR005055">
    <property type="entry name" value="A10/PebIII"/>
</dbReference>
<keyword evidence="1" id="KW-0732">Signal</keyword>
<dbReference type="OrthoDB" id="6344725at2759"/>
<dbReference type="PANTHER" id="PTHR11257">
    <property type="entry name" value="CHEMOSENSORY PROTEIN-RELATED"/>
    <property type="match status" value="1"/>
</dbReference>